<dbReference type="GO" id="GO:0001522">
    <property type="term" value="P:pseudouridine synthesis"/>
    <property type="evidence" value="ECO:0007669"/>
    <property type="project" value="InterPro"/>
</dbReference>
<dbReference type="InterPro" id="IPR006145">
    <property type="entry name" value="PsdUridine_synth_RsuA/RluA"/>
</dbReference>
<dbReference type="AlphaFoldDB" id="A0AAD3HDI8"/>
<accession>A0AAD3HDI8</accession>
<dbReference type="GO" id="GO:0003723">
    <property type="term" value="F:RNA binding"/>
    <property type="evidence" value="ECO:0007669"/>
    <property type="project" value="InterPro"/>
</dbReference>
<dbReference type="Gene3D" id="3.30.70.1560">
    <property type="entry name" value="Alpha-L RNA-binding motif"/>
    <property type="match status" value="1"/>
</dbReference>
<dbReference type="Proteomes" id="UP001054902">
    <property type="component" value="Unassembled WGS sequence"/>
</dbReference>
<dbReference type="PANTHER" id="PTHR47683">
    <property type="entry name" value="PSEUDOURIDINE SYNTHASE FAMILY PROTEIN-RELATED"/>
    <property type="match status" value="1"/>
</dbReference>
<evidence type="ECO:0000259" key="2">
    <source>
        <dbReference type="Pfam" id="PF00849"/>
    </source>
</evidence>
<proteinExistence type="predicted"/>
<dbReference type="Gene3D" id="3.30.70.580">
    <property type="entry name" value="Pseudouridine synthase I, catalytic domain, N-terminal subdomain"/>
    <property type="match status" value="1"/>
</dbReference>
<evidence type="ECO:0000313" key="3">
    <source>
        <dbReference type="EMBL" id="GFH59266.1"/>
    </source>
</evidence>
<feature type="domain" description="Pseudouridine synthase RsuA/RluA-like" evidence="2">
    <location>
        <begin position="149"/>
        <end position="312"/>
    </location>
</feature>
<keyword evidence="1" id="KW-0413">Isomerase</keyword>
<dbReference type="Pfam" id="PF00849">
    <property type="entry name" value="PseudoU_synth_2"/>
    <property type="match status" value="1"/>
</dbReference>
<gene>
    <name evidence="3" type="ORF">CTEN210_15742</name>
</gene>
<dbReference type="InterPro" id="IPR020094">
    <property type="entry name" value="TruA/RsuA/RluB/E/F_N"/>
</dbReference>
<keyword evidence="4" id="KW-1185">Reference proteome</keyword>
<dbReference type="InterPro" id="IPR050343">
    <property type="entry name" value="RsuA_PseudoU_synthase"/>
</dbReference>
<evidence type="ECO:0000313" key="4">
    <source>
        <dbReference type="Proteomes" id="UP001054902"/>
    </source>
</evidence>
<dbReference type="EMBL" id="BLLK01000062">
    <property type="protein sequence ID" value="GFH59266.1"/>
    <property type="molecule type" value="Genomic_DNA"/>
</dbReference>
<evidence type="ECO:0000256" key="1">
    <source>
        <dbReference type="ARBA" id="ARBA00023235"/>
    </source>
</evidence>
<dbReference type="InterPro" id="IPR042092">
    <property type="entry name" value="PsdUridine_s_RsuA/RluB/E/F_cat"/>
</dbReference>
<dbReference type="PANTHER" id="PTHR47683:SF2">
    <property type="entry name" value="RNA-BINDING S4 DOMAIN-CONTAINING PROTEIN"/>
    <property type="match status" value="1"/>
</dbReference>
<dbReference type="InterPro" id="IPR020103">
    <property type="entry name" value="PsdUridine_synth_cat_dom_sf"/>
</dbReference>
<sequence>MTMKMVRFLRYQRCMLSSGILLSTFRTPAVAGFVSLSKNLVQPSTTMFPSSAISFSSRLFSSKTDTSTSNPKQSKKKKNQLFRADKVLSHRTGMTRSQAFDALKRRRIAVKTSRDSNKFIPVKGPKEKISMDTILFMDGKEIEPLPPLLMVFHKPKYMLSAMDEKHSDKKHLGMVISEQYKKLNIHPVGRLDYDTSGLLLFSQDGDLTQRLLHPKHSVEKEYVATCSGGTVDVELLKKQLEIDGVNTAEGLHFANLLDVNERTIDESRSIIDSQLKHGDLDEENANQIQLPLTDIRITVQEGKYRMVRRMLANCKHPVMELKRERHGSVMLGDLKEGEFRNCAEEELEWAESLLGLK</sequence>
<reference evidence="3 4" key="1">
    <citation type="journal article" date="2021" name="Sci. Rep.">
        <title>The genome of the diatom Chaetoceros tenuissimus carries an ancient integrated fragment of an extant virus.</title>
        <authorList>
            <person name="Hongo Y."/>
            <person name="Kimura K."/>
            <person name="Takaki Y."/>
            <person name="Yoshida Y."/>
            <person name="Baba S."/>
            <person name="Kobayashi G."/>
            <person name="Nagasaki K."/>
            <person name="Hano T."/>
            <person name="Tomaru Y."/>
        </authorList>
    </citation>
    <scope>NUCLEOTIDE SEQUENCE [LARGE SCALE GENOMIC DNA]</scope>
    <source>
        <strain evidence="3 4">NIES-3715</strain>
    </source>
</reference>
<name>A0AAD3HDI8_9STRA</name>
<dbReference type="GO" id="GO:0009982">
    <property type="term" value="F:pseudouridine synthase activity"/>
    <property type="evidence" value="ECO:0007669"/>
    <property type="project" value="InterPro"/>
</dbReference>
<dbReference type="SUPFAM" id="SSF55120">
    <property type="entry name" value="Pseudouridine synthase"/>
    <property type="match status" value="1"/>
</dbReference>
<comment type="caution">
    <text evidence="3">The sequence shown here is derived from an EMBL/GenBank/DDBJ whole genome shotgun (WGS) entry which is preliminary data.</text>
</comment>
<protein>
    <recommendedName>
        <fullName evidence="2">Pseudouridine synthase RsuA/RluA-like domain-containing protein</fullName>
    </recommendedName>
</protein>
<organism evidence="3 4">
    <name type="scientific">Chaetoceros tenuissimus</name>
    <dbReference type="NCBI Taxonomy" id="426638"/>
    <lineage>
        <taxon>Eukaryota</taxon>
        <taxon>Sar</taxon>
        <taxon>Stramenopiles</taxon>
        <taxon>Ochrophyta</taxon>
        <taxon>Bacillariophyta</taxon>
        <taxon>Coscinodiscophyceae</taxon>
        <taxon>Chaetocerotophycidae</taxon>
        <taxon>Chaetocerotales</taxon>
        <taxon>Chaetocerotaceae</taxon>
        <taxon>Chaetoceros</taxon>
    </lineage>
</organism>